<dbReference type="PANTHER" id="PTHR10948:SF23">
    <property type="entry name" value="TRANSPOSASE INSI FOR INSERTION SEQUENCE ELEMENT IS30A-RELATED"/>
    <property type="match status" value="1"/>
</dbReference>
<dbReference type="GO" id="GO:0006313">
    <property type="term" value="P:DNA transposition"/>
    <property type="evidence" value="ECO:0007669"/>
    <property type="project" value="InterPro"/>
</dbReference>
<dbReference type="GO" id="GO:0005829">
    <property type="term" value="C:cytosol"/>
    <property type="evidence" value="ECO:0007669"/>
    <property type="project" value="TreeGrafter"/>
</dbReference>
<dbReference type="Gene3D" id="3.30.420.10">
    <property type="entry name" value="Ribonuclease H-like superfamily/Ribonuclease H"/>
    <property type="match status" value="1"/>
</dbReference>
<feature type="region of interest" description="Disordered" evidence="3">
    <location>
        <begin position="1"/>
        <end position="21"/>
    </location>
</feature>
<reference evidence="5 6" key="1">
    <citation type="submission" date="2014-12" db="EMBL/GenBank/DDBJ databases">
        <title>Draft genome sequences of 29 type strains of Enterococci.</title>
        <authorList>
            <person name="Zhong Z."/>
            <person name="Sun Z."/>
            <person name="Liu W."/>
            <person name="Zhang W."/>
            <person name="Zhang H."/>
        </authorList>
    </citation>
    <scope>NUCLEOTIDE SEQUENCE [LARGE SCALE GENOMIC DNA]</scope>
    <source>
        <strain evidence="5 6">DSM 22802</strain>
    </source>
</reference>
<accession>A0A1L8SQ07</accession>
<organism evidence="5 6">
    <name type="scientific">Enterococcus devriesei</name>
    <dbReference type="NCBI Taxonomy" id="319970"/>
    <lineage>
        <taxon>Bacteria</taxon>
        <taxon>Bacillati</taxon>
        <taxon>Bacillota</taxon>
        <taxon>Bacilli</taxon>
        <taxon>Lactobacillales</taxon>
        <taxon>Enterococcaceae</taxon>
        <taxon>Enterococcus</taxon>
    </lineage>
</organism>
<dbReference type="PROSITE" id="PS01043">
    <property type="entry name" value="TRANSPOSASE_IS30"/>
    <property type="match status" value="1"/>
</dbReference>
<dbReference type="InterPro" id="IPR053392">
    <property type="entry name" value="Transposase_IS30-like"/>
</dbReference>
<evidence type="ECO:0000256" key="3">
    <source>
        <dbReference type="SAM" id="MobiDB-lite"/>
    </source>
</evidence>
<dbReference type="AlphaFoldDB" id="A0A1L8SQ07"/>
<dbReference type="InterPro" id="IPR036397">
    <property type="entry name" value="RNaseH_sf"/>
</dbReference>
<feature type="domain" description="Integrase catalytic" evidence="4">
    <location>
        <begin position="30"/>
        <end position="193"/>
    </location>
</feature>
<proteinExistence type="inferred from homology"/>
<dbReference type="STRING" id="319970.RV00_GL000938"/>
<gene>
    <name evidence="5" type="ORF">RV00_GL000938</name>
</gene>
<sequence length="197" mass="22998">MVKKLRRKGKKYKHQNQNETRGKIVISHTIHERPLEGNLRCELGHWEADTVVGKMGGACLITLTDRKSRYLLAEKVPGQRADPVKDSMIELLKGLPKAKRRTMTPDRGKEFSFHKDVTKKLEGLPFYFADPQSPWQRGTNENTNGLLREYFPKHQSLDKVTPQILKEVLRKINTRPRKCLNWKTPFEVFFNRVLHLI</sequence>
<feature type="compositionally biased region" description="Basic residues" evidence="3">
    <location>
        <begin position="1"/>
        <end position="14"/>
    </location>
</feature>
<evidence type="ECO:0000259" key="4">
    <source>
        <dbReference type="PROSITE" id="PS50994"/>
    </source>
</evidence>
<evidence type="ECO:0000256" key="2">
    <source>
        <dbReference type="ARBA" id="ARBA00006363"/>
    </source>
</evidence>
<dbReference type="InterPro" id="IPR001584">
    <property type="entry name" value="Integrase_cat-core"/>
</dbReference>
<keyword evidence="6" id="KW-1185">Reference proteome</keyword>
<dbReference type="Proteomes" id="UP000183700">
    <property type="component" value="Unassembled WGS sequence"/>
</dbReference>
<dbReference type="NCBIfam" id="NF033563">
    <property type="entry name" value="transpos_IS30"/>
    <property type="match status" value="1"/>
</dbReference>
<dbReference type="PANTHER" id="PTHR10948">
    <property type="entry name" value="TRANSPOSASE"/>
    <property type="match status" value="1"/>
</dbReference>
<dbReference type="GO" id="GO:0015074">
    <property type="term" value="P:DNA integration"/>
    <property type="evidence" value="ECO:0007669"/>
    <property type="project" value="InterPro"/>
</dbReference>
<comment type="caution">
    <text evidence="5">The sequence shown here is derived from an EMBL/GenBank/DDBJ whole genome shotgun (WGS) entry which is preliminary data.</text>
</comment>
<evidence type="ECO:0000313" key="6">
    <source>
        <dbReference type="Proteomes" id="UP000183700"/>
    </source>
</evidence>
<evidence type="ECO:0000313" key="5">
    <source>
        <dbReference type="EMBL" id="OJG34126.1"/>
    </source>
</evidence>
<comment type="similarity">
    <text evidence="2">Belongs to the transposase IS30 family.</text>
</comment>
<dbReference type="EMBL" id="JXKM01000015">
    <property type="protein sequence ID" value="OJG34126.1"/>
    <property type="molecule type" value="Genomic_DNA"/>
</dbReference>
<evidence type="ECO:0000256" key="1">
    <source>
        <dbReference type="ARBA" id="ARBA00002190"/>
    </source>
</evidence>
<dbReference type="InterPro" id="IPR051917">
    <property type="entry name" value="Transposase-Integrase"/>
</dbReference>
<dbReference type="SUPFAM" id="SSF53098">
    <property type="entry name" value="Ribonuclease H-like"/>
    <property type="match status" value="1"/>
</dbReference>
<dbReference type="GO" id="GO:0004803">
    <property type="term" value="F:transposase activity"/>
    <property type="evidence" value="ECO:0007669"/>
    <property type="project" value="InterPro"/>
</dbReference>
<name>A0A1L8SQ07_9ENTE</name>
<dbReference type="GO" id="GO:0003677">
    <property type="term" value="F:DNA binding"/>
    <property type="evidence" value="ECO:0007669"/>
    <property type="project" value="InterPro"/>
</dbReference>
<dbReference type="InterPro" id="IPR012337">
    <property type="entry name" value="RNaseH-like_sf"/>
</dbReference>
<dbReference type="InterPro" id="IPR001598">
    <property type="entry name" value="Transposase_IS30_CS"/>
</dbReference>
<dbReference type="Pfam" id="PF00665">
    <property type="entry name" value="rve"/>
    <property type="match status" value="1"/>
</dbReference>
<comment type="function">
    <text evidence="1">Required for the transposition of the insertion element.</text>
</comment>
<protein>
    <submittedName>
        <fullName evidence="5">Transposase InsI for insertion sequence element IS30A InsI</fullName>
    </submittedName>
</protein>
<dbReference type="PROSITE" id="PS50994">
    <property type="entry name" value="INTEGRASE"/>
    <property type="match status" value="1"/>
</dbReference>